<keyword evidence="4" id="KW-1185">Reference proteome</keyword>
<accession>A0A078ITL5</accession>
<dbReference type="PANTHER" id="PTHR23070">
    <property type="entry name" value="BCS1 AAA-TYPE ATPASE"/>
    <property type="match status" value="1"/>
</dbReference>
<dbReference type="InterPro" id="IPR027417">
    <property type="entry name" value="P-loop_NTPase"/>
</dbReference>
<evidence type="ECO:0000313" key="2">
    <source>
        <dbReference type="EMBL" id="CAF1920027.1"/>
    </source>
</evidence>
<gene>
    <name evidence="3" type="primary">BnaC02g47940D</name>
    <name evidence="2" type="ORF">DARMORV10_C02P51910.1</name>
    <name evidence="3" type="ORF">GSBRNA2T00007827001</name>
</gene>
<organism evidence="3 4">
    <name type="scientific">Brassica napus</name>
    <name type="common">Rape</name>
    <dbReference type="NCBI Taxonomy" id="3708"/>
    <lineage>
        <taxon>Eukaryota</taxon>
        <taxon>Viridiplantae</taxon>
        <taxon>Streptophyta</taxon>
        <taxon>Embryophyta</taxon>
        <taxon>Tracheophyta</taxon>
        <taxon>Spermatophyta</taxon>
        <taxon>Magnoliopsida</taxon>
        <taxon>eudicotyledons</taxon>
        <taxon>Gunneridae</taxon>
        <taxon>Pentapetalae</taxon>
        <taxon>rosids</taxon>
        <taxon>malvids</taxon>
        <taxon>Brassicales</taxon>
        <taxon>Brassicaceae</taxon>
        <taxon>Brassiceae</taxon>
        <taxon>Brassica</taxon>
    </lineage>
</organism>
<reference evidence="3 4" key="1">
    <citation type="journal article" date="2014" name="Science">
        <title>Plant genetics. Early allopolyploid evolution in the post-Neolithic Brassica napus oilseed genome.</title>
        <authorList>
            <person name="Chalhoub B."/>
            <person name="Denoeud F."/>
            <person name="Liu S."/>
            <person name="Parkin I.A."/>
            <person name="Tang H."/>
            <person name="Wang X."/>
            <person name="Chiquet J."/>
            <person name="Belcram H."/>
            <person name="Tong C."/>
            <person name="Samans B."/>
            <person name="Correa M."/>
            <person name="Da Silva C."/>
            <person name="Just J."/>
            <person name="Falentin C."/>
            <person name="Koh C.S."/>
            <person name="Le Clainche I."/>
            <person name="Bernard M."/>
            <person name="Bento P."/>
            <person name="Noel B."/>
            <person name="Labadie K."/>
            <person name="Alberti A."/>
            <person name="Charles M."/>
            <person name="Arnaud D."/>
            <person name="Guo H."/>
            <person name="Daviaud C."/>
            <person name="Alamery S."/>
            <person name="Jabbari K."/>
            <person name="Zhao M."/>
            <person name="Edger P.P."/>
            <person name="Chelaifa H."/>
            <person name="Tack D."/>
            <person name="Lassalle G."/>
            <person name="Mestiri I."/>
            <person name="Schnel N."/>
            <person name="Le Paslier M.C."/>
            <person name="Fan G."/>
            <person name="Renault V."/>
            <person name="Bayer P.E."/>
            <person name="Golicz A.A."/>
            <person name="Manoli S."/>
            <person name="Lee T.H."/>
            <person name="Thi V.H."/>
            <person name="Chalabi S."/>
            <person name="Hu Q."/>
            <person name="Fan C."/>
            <person name="Tollenaere R."/>
            <person name="Lu Y."/>
            <person name="Battail C."/>
            <person name="Shen J."/>
            <person name="Sidebottom C.H."/>
            <person name="Wang X."/>
            <person name="Canaguier A."/>
            <person name="Chauveau A."/>
            <person name="Berard A."/>
            <person name="Deniot G."/>
            <person name="Guan M."/>
            <person name="Liu Z."/>
            <person name="Sun F."/>
            <person name="Lim Y.P."/>
            <person name="Lyons E."/>
            <person name="Town C.D."/>
            <person name="Bancroft I."/>
            <person name="Wang X."/>
            <person name="Meng J."/>
            <person name="Ma J."/>
            <person name="Pires J.C."/>
            <person name="King G.J."/>
            <person name="Brunel D."/>
            <person name="Delourme R."/>
            <person name="Renard M."/>
            <person name="Aury J.M."/>
            <person name="Adams K.L."/>
            <person name="Batley J."/>
            <person name="Snowdon R.J."/>
            <person name="Tost J."/>
            <person name="Edwards D."/>
            <person name="Zhou Y."/>
            <person name="Hua W."/>
            <person name="Sharpe A.G."/>
            <person name="Paterson A.H."/>
            <person name="Guan C."/>
            <person name="Wincker P."/>
        </authorList>
    </citation>
    <scope>NUCLEOTIDE SEQUENCE [LARGE SCALE GENOMIC DNA]</scope>
    <source>
        <strain evidence="4">cv. Darmor-bzh</strain>
    </source>
</reference>
<sequence length="144" mass="16435">MGRARIIVIFTTNNKDMLNPTLLSRISVDIYMGHCCFEGFKVLASNYWGPLMSMMMSHTHTVYPDIKRLIDGQVITPAQITEELMKSEDVCHIPGPRPIFNDKVRNDLIHFDKILGFSLSSSIKRRQPLRFSPVTKKLSEALPD</sequence>
<dbReference type="STRING" id="3708.A0A078ITL5"/>
<proteinExistence type="predicted"/>
<evidence type="ECO:0000259" key="1">
    <source>
        <dbReference type="Pfam" id="PF25568"/>
    </source>
</evidence>
<dbReference type="OMA" id="MMSHTHT"/>
<dbReference type="InterPro" id="IPR050747">
    <property type="entry name" value="Mitochondrial_chaperone_BCS1"/>
</dbReference>
<protein>
    <submittedName>
        <fullName evidence="2">(rape) hypothetical protein</fullName>
    </submittedName>
    <submittedName>
        <fullName evidence="3">BnaC02g47940D protein</fullName>
    </submittedName>
</protein>
<dbReference type="EMBL" id="HG994366">
    <property type="protein sequence ID" value="CAF1920027.1"/>
    <property type="molecule type" value="Genomic_DNA"/>
</dbReference>
<feature type="domain" description="AAA+ ATPase At3g28540-like C-terminal" evidence="1">
    <location>
        <begin position="35"/>
        <end position="89"/>
    </location>
</feature>
<evidence type="ECO:0000313" key="4">
    <source>
        <dbReference type="Proteomes" id="UP000028999"/>
    </source>
</evidence>
<reference evidence="3" key="2">
    <citation type="submission" date="2014-06" db="EMBL/GenBank/DDBJ databases">
        <authorList>
            <person name="Genoscope - CEA"/>
        </authorList>
    </citation>
    <scope>NUCLEOTIDE SEQUENCE</scope>
</reference>
<dbReference type="EMBL" id="LK033129">
    <property type="protein sequence ID" value="CDY52774.1"/>
    <property type="molecule type" value="Genomic_DNA"/>
</dbReference>
<dbReference type="AlphaFoldDB" id="A0A078ITL5"/>
<dbReference type="Gramene" id="CDY52774">
    <property type="protein sequence ID" value="CDY52774"/>
    <property type="gene ID" value="GSBRNA2T00007827001"/>
</dbReference>
<reference evidence="2" key="3">
    <citation type="submission" date="2021-01" db="EMBL/GenBank/DDBJ databases">
        <authorList>
            <consortium name="Genoscope - CEA"/>
            <person name="William W."/>
        </authorList>
    </citation>
    <scope>NUCLEOTIDE SEQUENCE</scope>
</reference>
<name>A0A078ITL5_BRANA</name>
<dbReference type="Proteomes" id="UP001295469">
    <property type="component" value="Chromosome C02"/>
</dbReference>
<dbReference type="SUPFAM" id="SSF52540">
    <property type="entry name" value="P-loop containing nucleoside triphosphate hydrolases"/>
    <property type="match status" value="1"/>
</dbReference>
<dbReference type="Pfam" id="PF25568">
    <property type="entry name" value="AAA_lid_At3g28540"/>
    <property type="match status" value="1"/>
</dbReference>
<dbReference type="InterPro" id="IPR058017">
    <property type="entry name" value="At3g28540-like_C"/>
</dbReference>
<dbReference type="PaxDb" id="3708-A0A078ITL5"/>
<evidence type="ECO:0000313" key="3">
    <source>
        <dbReference type="EMBL" id="CDY52774.1"/>
    </source>
</evidence>
<dbReference type="Proteomes" id="UP000028999">
    <property type="component" value="Unassembled WGS sequence"/>
</dbReference>
<dbReference type="Gene3D" id="6.10.280.40">
    <property type="match status" value="1"/>
</dbReference>